<dbReference type="PANTHER" id="PTHR43048">
    <property type="entry name" value="METHYLMALONYL-COA EPIMERASE"/>
    <property type="match status" value="1"/>
</dbReference>
<gene>
    <name evidence="3" type="ORF">GRAN_0042</name>
</gene>
<keyword evidence="1" id="KW-0479">Metal-binding</keyword>
<dbReference type="InterPro" id="IPR051785">
    <property type="entry name" value="MMCE/EMCE_epimerase"/>
</dbReference>
<dbReference type="Gene3D" id="3.10.180.10">
    <property type="entry name" value="2,3-Dihydroxybiphenyl 1,2-Dioxygenase, domain 1"/>
    <property type="match status" value="1"/>
</dbReference>
<dbReference type="SUPFAM" id="SSF54593">
    <property type="entry name" value="Glyoxalase/Bleomycin resistance protein/Dihydroxybiphenyl dioxygenase"/>
    <property type="match status" value="1"/>
</dbReference>
<sequence>MIEDVAELVRTGRFLEACGGLDLTPLRLERHVLDHVGFAVRSLEASRQACADLGLQMTRVETIANEGVRVGIVPVGVVPVGIARIEFLEALGEGTAVERFLSRRGEGVHHVALSVHNIDELFARLTEERVRLASPAVRVGAGGHRYFFVHPESTGGTLVELVENGKEVSL</sequence>
<dbReference type="GO" id="GO:0004493">
    <property type="term" value="F:methylmalonyl-CoA epimerase activity"/>
    <property type="evidence" value="ECO:0007669"/>
    <property type="project" value="TreeGrafter"/>
</dbReference>
<reference evidence="4" key="2">
    <citation type="submission" date="2019-02" db="EMBL/GenBank/DDBJ databases">
        <title>Granulicella sibirica sp. nov., a psychrotolerant acidobacterium isolated from an organic soil layer in forested tundra, West Siberia.</title>
        <authorList>
            <person name="Oshkin I.Y."/>
            <person name="Kulichevskaya I.S."/>
            <person name="Rijpstra W.I.C."/>
            <person name="Sinninghe Damste J.S."/>
            <person name="Rakitin A.L."/>
            <person name="Ravin N.V."/>
            <person name="Dedysh S.N."/>
        </authorList>
    </citation>
    <scope>NUCLEOTIDE SEQUENCE [LARGE SCALE GENOMIC DNA]</scope>
    <source>
        <strain evidence="4">AF10</strain>
    </source>
</reference>
<name>A0A4Q0T1Q5_9BACT</name>
<evidence type="ECO:0000313" key="4">
    <source>
        <dbReference type="Proteomes" id="UP000289437"/>
    </source>
</evidence>
<dbReference type="RefSeq" id="WP_338323409.1">
    <property type="nucleotide sequence ID" value="NZ_RDSM01000001.1"/>
</dbReference>
<evidence type="ECO:0000256" key="1">
    <source>
        <dbReference type="ARBA" id="ARBA00022723"/>
    </source>
</evidence>
<dbReference type="GO" id="GO:0046872">
    <property type="term" value="F:metal ion binding"/>
    <property type="evidence" value="ECO:0007669"/>
    <property type="project" value="UniProtKB-KW"/>
</dbReference>
<evidence type="ECO:0000259" key="2">
    <source>
        <dbReference type="PROSITE" id="PS51819"/>
    </source>
</evidence>
<accession>A0A4Q0T1Q5</accession>
<dbReference type="EMBL" id="RDSM01000001">
    <property type="protein sequence ID" value="RXH56732.1"/>
    <property type="molecule type" value="Genomic_DNA"/>
</dbReference>
<dbReference type="InterPro" id="IPR037523">
    <property type="entry name" value="VOC_core"/>
</dbReference>
<proteinExistence type="predicted"/>
<dbReference type="Pfam" id="PF13669">
    <property type="entry name" value="Glyoxalase_4"/>
    <property type="match status" value="1"/>
</dbReference>
<reference evidence="3 4" key="1">
    <citation type="submission" date="2018-11" db="EMBL/GenBank/DDBJ databases">
        <authorList>
            <person name="Mardanov A.V."/>
            <person name="Ravin N.V."/>
            <person name="Dedysh S.N."/>
        </authorList>
    </citation>
    <scope>NUCLEOTIDE SEQUENCE [LARGE SCALE GENOMIC DNA]</scope>
    <source>
        <strain evidence="3 4">AF10</strain>
    </source>
</reference>
<dbReference type="InterPro" id="IPR029068">
    <property type="entry name" value="Glyas_Bleomycin-R_OHBP_Dase"/>
</dbReference>
<organism evidence="3 4">
    <name type="scientific">Granulicella sibirica</name>
    <dbReference type="NCBI Taxonomy" id="2479048"/>
    <lineage>
        <taxon>Bacteria</taxon>
        <taxon>Pseudomonadati</taxon>
        <taxon>Acidobacteriota</taxon>
        <taxon>Terriglobia</taxon>
        <taxon>Terriglobales</taxon>
        <taxon>Acidobacteriaceae</taxon>
        <taxon>Granulicella</taxon>
    </lineage>
</organism>
<protein>
    <submittedName>
        <fullName evidence="3">Methylmalonyl-CoA epimerase</fullName>
    </submittedName>
</protein>
<dbReference type="Proteomes" id="UP000289437">
    <property type="component" value="Unassembled WGS sequence"/>
</dbReference>
<dbReference type="PANTHER" id="PTHR43048:SF3">
    <property type="entry name" value="METHYLMALONYL-COA EPIMERASE, MITOCHONDRIAL"/>
    <property type="match status" value="1"/>
</dbReference>
<dbReference type="GO" id="GO:0046491">
    <property type="term" value="P:L-methylmalonyl-CoA metabolic process"/>
    <property type="evidence" value="ECO:0007669"/>
    <property type="project" value="TreeGrafter"/>
</dbReference>
<feature type="domain" description="VOC" evidence="2">
    <location>
        <begin position="32"/>
        <end position="164"/>
    </location>
</feature>
<dbReference type="AlphaFoldDB" id="A0A4Q0T1Q5"/>
<evidence type="ECO:0000313" key="3">
    <source>
        <dbReference type="EMBL" id="RXH56732.1"/>
    </source>
</evidence>
<keyword evidence="4" id="KW-1185">Reference proteome</keyword>
<dbReference type="PROSITE" id="PS51819">
    <property type="entry name" value="VOC"/>
    <property type="match status" value="1"/>
</dbReference>
<comment type="caution">
    <text evidence="3">The sequence shown here is derived from an EMBL/GenBank/DDBJ whole genome shotgun (WGS) entry which is preliminary data.</text>
</comment>